<feature type="compositionally biased region" description="Basic and acidic residues" evidence="1">
    <location>
        <begin position="157"/>
        <end position="168"/>
    </location>
</feature>
<dbReference type="GeneID" id="92180669"/>
<evidence type="ECO:0000256" key="1">
    <source>
        <dbReference type="SAM" id="MobiDB-lite"/>
    </source>
</evidence>
<organism evidence="2 3">
    <name type="scientific">Kwoniella newhampshirensis</name>
    <dbReference type="NCBI Taxonomy" id="1651941"/>
    <lineage>
        <taxon>Eukaryota</taxon>
        <taxon>Fungi</taxon>
        <taxon>Dikarya</taxon>
        <taxon>Basidiomycota</taxon>
        <taxon>Agaricomycotina</taxon>
        <taxon>Tremellomycetes</taxon>
        <taxon>Tremellales</taxon>
        <taxon>Cryptococcaceae</taxon>
        <taxon>Kwoniella</taxon>
    </lineage>
</organism>
<name>A0AAW0YME1_9TREE</name>
<accession>A0AAW0YME1</accession>
<feature type="region of interest" description="Disordered" evidence="1">
    <location>
        <begin position="1"/>
        <end position="39"/>
    </location>
</feature>
<dbReference type="EMBL" id="JBCAWK010000006">
    <property type="protein sequence ID" value="KAK8854672.1"/>
    <property type="molecule type" value="Genomic_DNA"/>
</dbReference>
<feature type="region of interest" description="Disordered" evidence="1">
    <location>
        <begin position="127"/>
        <end position="177"/>
    </location>
</feature>
<gene>
    <name evidence="2" type="ORF">IAR55_003411</name>
</gene>
<feature type="compositionally biased region" description="Polar residues" evidence="1">
    <location>
        <begin position="138"/>
        <end position="156"/>
    </location>
</feature>
<comment type="caution">
    <text evidence="2">The sequence shown here is derived from an EMBL/GenBank/DDBJ whole genome shotgun (WGS) entry which is preliminary data.</text>
</comment>
<sequence length="242" mass="25812">MVNPSPPRFPVQISGDLPPGAKKGEPGHPAKAHVNQSPKSVGYYPIDLSQTPIESSHSHSSTYTLASSYNGTVHLARRLPPRGVKEARPQLFRLQIPGGTQGENVLTDAIACEEILPFSPGGAERFRGRSDRGKHGLGSTSIHGDSLQIQTDSITEGSDRPDLVHESGDLSPETPTLVTPRPLYDQHQQLGPHSFSICVAEHGISGNLGGMGEGAGFGQDRALEELIRRTGNVAKRARRGAV</sequence>
<proteinExistence type="predicted"/>
<keyword evidence="3" id="KW-1185">Reference proteome</keyword>
<protein>
    <submittedName>
        <fullName evidence="2">Uncharacterized protein</fullName>
    </submittedName>
</protein>
<evidence type="ECO:0000313" key="3">
    <source>
        <dbReference type="Proteomes" id="UP001388673"/>
    </source>
</evidence>
<dbReference type="AlphaFoldDB" id="A0AAW0YME1"/>
<dbReference type="Proteomes" id="UP001388673">
    <property type="component" value="Unassembled WGS sequence"/>
</dbReference>
<dbReference type="RefSeq" id="XP_066802910.1">
    <property type="nucleotide sequence ID" value="XM_066946518.1"/>
</dbReference>
<dbReference type="KEGG" id="kne:92180669"/>
<reference evidence="2 3" key="1">
    <citation type="journal article" date="2024" name="bioRxiv">
        <title>Comparative genomics of Cryptococcus and Kwoniella reveals pathogenesis evolution and contrasting karyotype dynamics via intercentromeric recombination or chromosome fusion.</title>
        <authorList>
            <person name="Coelho M.A."/>
            <person name="David-Palma M."/>
            <person name="Shea T."/>
            <person name="Bowers K."/>
            <person name="McGinley-Smith S."/>
            <person name="Mohammad A.W."/>
            <person name="Gnirke A."/>
            <person name="Yurkov A.M."/>
            <person name="Nowrousian M."/>
            <person name="Sun S."/>
            <person name="Cuomo C.A."/>
            <person name="Heitman J."/>
        </authorList>
    </citation>
    <scope>NUCLEOTIDE SEQUENCE [LARGE SCALE GENOMIC DNA]</scope>
    <source>
        <strain evidence="2 3">CBS 13917</strain>
    </source>
</reference>
<evidence type="ECO:0000313" key="2">
    <source>
        <dbReference type="EMBL" id="KAK8854672.1"/>
    </source>
</evidence>